<dbReference type="OrthoDB" id="4074965at2759"/>
<dbReference type="AlphaFoldDB" id="A0A9P8RM27"/>
<dbReference type="GO" id="GO:0016020">
    <property type="term" value="C:membrane"/>
    <property type="evidence" value="ECO:0007669"/>
    <property type="project" value="UniProtKB-SubCell"/>
</dbReference>
<dbReference type="PANTHER" id="PTHR39608:SF1">
    <property type="entry name" value="INTEGRAL MEMBRANE PROTEIN (AFU_ORTHOLOGUE AFUA_5G08640)"/>
    <property type="match status" value="1"/>
</dbReference>
<name>A0A9P8RM27_9PEZI</name>
<evidence type="ECO:0000256" key="3">
    <source>
        <dbReference type="ARBA" id="ARBA00022989"/>
    </source>
</evidence>
<keyword evidence="8" id="KW-1185">Reference proteome</keyword>
<proteinExistence type="predicted"/>
<keyword evidence="4 5" id="KW-0472">Membrane</keyword>
<dbReference type="GeneID" id="70123830"/>
<feature type="transmembrane region" description="Helical" evidence="5">
    <location>
        <begin position="45"/>
        <end position="63"/>
    </location>
</feature>
<dbReference type="Proteomes" id="UP000758603">
    <property type="component" value="Unassembled WGS sequence"/>
</dbReference>
<reference evidence="7" key="1">
    <citation type="journal article" date="2021" name="Nat. Commun.">
        <title>Genetic determinants of endophytism in the Arabidopsis root mycobiome.</title>
        <authorList>
            <person name="Mesny F."/>
            <person name="Miyauchi S."/>
            <person name="Thiergart T."/>
            <person name="Pickel B."/>
            <person name="Atanasova L."/>
            <person name="Karlsson M."/>
            <person name="Huettel B."/>
            <person name="Barry K.W."/>
            <person name="Haridas S."/>
            <person name="Chen C."/>
            <person name="Bauer D."/>
            <person name="Andreopoulos W."/>
            <person name="Pangilinan J."/>
            <person name="LaButti K."/>
            <person name="Riley R."/>
            <person name="Lipzen A."/>
            <person name="Clum A."/>
            <person name="Drula E."/>
            <person name="Henrissat B."/>
            <person name="Kohler A."/>
            <person name="Grigoriev I.V."/>
            <person name="Martin F.M."/>
            <person name="Hacquard S."/>
        </authorList>
    </citation>
    <scope>NUCLEOTIDE SEQUENCE</scope>
    <source>
        <strain evidence="7">MPI-SDFR-AT-0073</strain>
    </source>
</reference>
<feature type="transmembrane region" description="Helical" evidence="5">
    <location>
        <begin position="70"/>
        <end position="90"/>
    </location>
</feature>
<comment type="subcellular location">
    <subcellularLocation>
        <location evidence="1">Membrane</location>
        <topology evidence="1">Multi-pass membrane protein</topology>
    </subcellularLocation>
</comment>
<evidence type="ECO:0000259" key="6">
    <source>
        <dbReference type="Pfam" id="PF01284"/>
    </source>
</evidence>
<keyword evidence="3 5" id="KW-1133">Transmembrane helix</keyword>
<gene>
    <name evidence="7" type="ORF">BKA67DRAFT_119749</name>
</gene>
<dbReference type="InterPro" id="IPR008253">
    <property type="entry name" value="Marvel"/>
</dbReference>
<feature type="transmembrane region" description="Helical" evidence="5">
    <location>
        <begin position="12"/>
        <end position="33"/>
    </location>
</feature>
<dbReference type="RefSeq" id="XP_045952125.1">
    <property type="nucleotide sequence ID" value="XM_046094937.1"/>
</dbReference>
<protein>
    <recommendedName>
        <fullName evidence="6">MARVEL domain-containing protein</fullName>
    </recommendedName>
</protein>
<evidence type="ECO:0000256" key="2">
    <source>
        <dbReference type="ARBA" id="ARBA00022692"/>
    </source>
</evidence>
<feature type="domain" description="MARVEL" evidence="6">
    <location>
        <begin position="8"/>
        <end position="150"/>
    </location>
</feature>
<dbReference type="Pfam" id="PF01284">
    <property type="entry name" value="MARVEL"/>
    <property type="match status" value="1"/>
</dbReference>
<sequence length="175" mass="19425">MSGTHKIISACFRVLEFGCAVIILGVLARFFHLLNQFNGPKDSRLVYAISIASISIATSLILLPPLKYSFFLFPLDFALFTCWIVCFALLEDLSGTNTCSAPWFNTYWGVYWVNAPGNTTIVSTSVCSKWRAVLAFSFITAFCWLINAFLGLYACVEYHSLGSLTVSAVSQDKRT</sequence>
<accession>A0A9P8RM27</accession>
<organism evidence="7 8">
    <name type="scientific">Truncatella angustata</name>
    <dbReference type="NCBI Taxonomy" id="152316"/>
    <lineage>
        <taxon>Eukaryota</taxon>
        <taxon>Fungi</taxon>
        <taxon>Dikarya</taxon>
        <taxon>Ascomycota</taxon>
        <taxon>Pezizomycotina</taxon>
        <taxon>Sordariomycetes</taxon>
        <taxon>Xylariomycetidae</taxon>
        <taxon>Amphisphaeriales</taxon>
        <taxon>Sporocadaceae</taxon>
        <taxon>Truncatella</taxon>
    </lineage>
</organism>
<comment type="caution">
    <text evidence="7">The sequence shown here is derived from an EMBL/GenBank/DDBJ whole genome shotgun (WGS) entry which is preliminary data.</text>
</comment>
<keyword evidence="2 5" id="KW-0812">Transmembrane</keyword>
<evidence type="ECO:0000256" key="5">
    <source>
        <dbReference type="SAM" id="Phobius"/>
    </source>
</evidence>
<dbReference type="EMBL" id="JAGPXC010000011">
    <property type="protein sequence ID" value="KAH6645611.1"/>
    <property type="molecule type" value="Genomic_DNA"/>
</dbReference>
<evidence type="ECO:0000313" key="7">
    <source>
        <dbReference type="EMBL" id="KAH6645611.1"/>
    </source>
</evidence>
<evidence type="ECO:0000256" key="1">
    <source>
        <dbReference type="ARBA" id="ARBA00004141"/>
    </source>
</evidence>
<feature type="transmembrane region" description="Helical" evidence="5">
    <location>
        <begin position="132"/>
        <end position="156"/>
    </location>
</feature>
<dbReference type="PANTHER" id="PTHR39608">
    <property type="entry name" value="INTEGRAL MEMBRANE PROTEIN (AFU_ORTHOLOGUE AFUA_5G08640)"/>
    <property type="match status" value="1"/>
</dbReference>
<evidence type="ECO:0000313" key="8">
    <source>
        <dbReference type="Proteomes" id="UP000758603"/>
    </source>
</evidence>
<evidence type="ECO:0000256" key="4">
    <source>
        <dbReference type="ARBA" id="ARBA00023136"/>
    </source>
</evidence>